<keyword evidence="3" id="KW-1185">Reference proteome</keyword>
<feature type="transmembrane region" description="Helical" evidence="1">
    <location>
        <begin position="97"/>
        <end position="120"/>
    </location>
</feature>
<keyword evidence="1" id="KW-1133">Transmembrane helix</keyword>
<accession>A0A4P6Q6N6</accession>
<evidence type="ECO:0000313" key="2">
    <source>
        <dbReference type="EMBL" id="QBI56343.1"/>
    </source>
</evidence>
<evidence type="ECO:0000313" key="3">
    <source>
        <dbReference type="Proteomes" id="UP000292235"/>
    </source>
</evidence>
<sequence>MTLWLACEAVSVSADALLTPALSAFAVDVDWDTTPRMPDFGFGFSQNPDEDPIGRFIQYAQGVIVVVGIIGVLYSAGKMAAGRIGRSEVAAEGVGGLVWTIMGVSLMLVAISVATGLAGVG</sequence>
<proteinExistence type="predicted"/>
<dbReference type="AlphaFoldDB" id="A0A4P6Q6N6"/>
<name>A0A4P6Q6N6_9ACTN</name>
<dbReference type="RefSeq" id="WP_242677124.1">
    <property type="nucleotide sequence ID" value="NZ_CP036455.1"/>
</dbReference>
<feature type="transmembrane region" description="Helical" evidence="1">
    <location>
        <begin position="56"/>
        <end position="76"/>
    </location>
</feature>
<dbReference type="KEGG" id="strr:EKD16_22950"/>
<dbReference type="EMBL" id="CP036455">
    <property type="protein sequence ID" value="QBI56343.1"/>
    <property type="molecule type" value="Genomic_DNA"/>
</dbReference>
<keyword evidence="1" id="KW-0812">Transmembrane</keyword>
<gene>
    <name evidence="2" type="ORF">EKD16_22950</name>
</gene>
<keyword evidence="1" id="KW-0472">Membrane</keyword>
<protein>
    <submittedName>
        <fullName evidence="2">Uncharacterized protein</fullName>
    </submittedName>
</protein>
<reference evidence="2 3" key="1">
    <citation type="submission" date="2019-02" db="EMBL/GenBank/DDBJ databases">
        <authorList>
            <person name="Khodamoradi S."/>
            <person name="Hahnke R.L."/>
            <person name="Kaempfer P."/>
            <person name="Schumann P."/>
            <person name="Rohde M."/>
            <person name="Steinert M."/>
            <person name="Luzhetskyy A."/>
            <person name="Wink J."/>
            <person name="Ruckert C."/>
        </authorList>
    </citation>
    <scope>NUCLEOTIDE SEQUENCE [LARGE SCALE GENOMIC DNA]</scope>
    <source>
        <strain evidence="2 3">M2</strain>
    </source>
</reference>
<dbReference type="Proteomes" id="UP000292235">
    <property type="component" value="Chromosome"/>
</dbReference>
<evidence type="ECO:0000256" key="1">
    <source>
        <dbReference type="SAM" id="Phobius"/>
    </source>
</evidence>
<organism evidence="2 3">
    <name type="scientific">Streptomonospora litoralis</name>
    <dbReference type="NCBI Taxonomy" id="2498135"/>
    <lineage>
        <taxon>Bacteria</taxon>
        <taxon>Bacillati</taxon>
        <taxon>Actinomycetota</taxon>
        <taxon>Actinomycetes</taxon>
        <taxon>Streptosporangiales</taxon>
        <taxon>Nocardiopsidaceae</taxon>
        <taxon>Streptomonospora</taxon>
    </lineage>
</organism>